<evidence type="ECO:0000313" key="3">
    <source>
        <dbReference type="Proteomes" id="UP000470246"/>
    </source>
</evidence>
<keyword evidence="3" id="KW-1185">Reference proteome</keyword>
<comment type="caution">
    <text evidence="2">The sequence shown here is derived from an EMBL/GenBank/DDBJ whole genome shotgun (WGS) entry which is preliminary data.</text>
</comment>
<organism evidence="2 3">
    <name type="scientific">Geodermatophilus sabuli</name>
    <dbReference type="NCBI Taxonomy" id="1564158"/>
    <lineage>
        <taxon>Bacteria</taxon>
        <taxon>Bacillati</taxon>
        <taxon>Actinomycetota</taxon>
        <taxon>Actinomycetes</taxon>
        <taxon>Geodermatophilales</taxon>
        <taxon>Geodermatophilaceae</taxon>
        <taxon>Geodermatophilus</taxon>
    </lineage>
</organism>
<dbReference type="AlphaFoldDB" id="A0A7K3W5D2"/>
<accession>A0A7K3W5D2</accession>
<dbReference type="EMBL" id="JAAGWF010000022">
    <property type="protein sequence ID" value="NEK59910.1"/>
    <property type="molecule type" value="Genomic_DNA"/>
</dbReference>
<protein>
    <submittedName>
        <fullName evidence="2">Uncharacterized protein</fullName>
    </submittedName>
</protein>
<sequence length="223" mass="24725">MIEWIRAFTPVAAVLITLVGGWLVGQRVSDRWERTKKQRELDLASLADLYRAYGEFYAIWKTWNAHCSKEGADPSAPADLPWVLLGRATAAEGTIEALLVKVTTERILTDSQVDALAALRQSYRVLRSAIRHGRQLNWGYSAHPQYTALKGLQTYVARLLAESPGSHPEAGLAARQFARTTANSYEQRWPQVAAEIGVFFPDGAADANRSPLPHRYGRPGPLS</sequence>
<evidence type="ECO:0000256" key="1">
    <source>
        <dbReference type="SAM" id="Phobius"/>
    </source>
</evidence>
<keyword evidence="1" id="KW-0812">Transmembrane</keyword>
<keyword evidence="1" id="KW-1133">Transmembrane helix</keyword>
<gene>
    <name evidence="2" type="ORF">GCU56_18810</name>
</gene>
<proteinExistence type="predicted"/>
<reference evidence="2 3" key="1">
    <citation type="submission" date="2020-02" db="EMBL/GenBank/DDBJ databases">
        <title>Geodermatophilus sabuli CPCC 205279 I12A-02694.</title>
        <authorList>
            <person name="Jiang Z."/>
        </authorList>
    </citation>
    <scope>NUCLEOTIDE SEQUENCE [LARGE SCALE GENOMIC DNA]</scope>
    <source>
        <strain evidence="2 3">I12A-02694</strain>
    </source>
</reference>
<name>A0A7K3W5D2_9ACTN</name>
<dbReference type="Proteomes" id="UP000470246">
    <property type="component" value="Unassembled WGS sequence"/>
</dbReference>
<feature type="transmembrane region" description="Helical" evidence="1">
    <location>
        <begin position="6"/>
        <end position="24"/>
    </location>
</feature>
<keyword evidence="1" id="KW-0472">Membrane</keyword>
<dbReference type="RefSeq" id="WP_163483283.1">
    <property type="nucleotide sequence ID" value="NZ_JAAGWF010000022.1"/>
</dbReference>
<evidence type="ECO:0000313" key="2">
    <source>
        <dbReference type="EMBL" id="NEK59910.1"/>
    </source>
</evidence>